<dbReference type="Proteomes" id="UP000694853">
    <property type="component" value="Unplaced"/>
</dbReference>
<evidence type="ECO:0000256" key="7">
    <source>
        <dbReference type="SAM" id="MobiDB-lite"/>
    </source>
</evidence>
<evidence type="ECO:0000259" key="8">
    <source>
        <dbReference type="PROSITE" id="PS50217"/>
    </source>
</evidence>
<comment type="similarity">
    <text evidence="2">Belongs to the bZIP family.</text>
</comment>
<evidence type="ECO:0000313" key="10">
    <source>
        <dbReference type="RefSeq" id="XP_027360936.1"/>
    </source>
</evidence>
<dbReference type="PROSITE" id="PS00036">
    <property type="entry name" value="BZIP_BASIC"/>
    <property type="match status" value="1"/>
</dbReference>
<keyword evidence="6" id="KW-0539">Nucleus</keyword>
<evidence type="ECO:0000313" key="9">
    <source>
        <dbReference type="Proteomes" id="UP000694853"/>
    </source>
</evidence>
<keyword evidence="9" id="KW-1185">Reference proteome</keyword>
<dbReference type="SMART" id="SM00338">
    <property type="entry name" value="BRLZ"/>
    <property type="match status" value="1"/>
</dbReference>
<comment type="subcellular location">
    <subcellularLocation>
        <location evidence="1">Nucleus</location>
    </subcellularLocation>
</comment>
<dbReference type="InterPro" id="IPR045314">
    <property type="entry name" value="bZIP_plant_GBF1"/>
</dbReference>
<keyword evidence="4" id="KW-0238">DNA-binding</keyword>
<dbReference type="PANTHER" id="PTHR45967">
    <property type="entry name" value="G-BOX-BINDING FACTOR 3-RELATED"/>
    <property type="match status" value="1"/>
</dbReference>
<protein>
    <submittedName>
        <fullName evidence="10">G-box-binding factor 1-like</fullName>
    </submittedName>
</protein>
<reference evidence="10" key="2">
    <citation type="submission" date="2025-08" db="UniProtKB">
        <authorList>
            <consortium name="RefSeq"/>
        </authorList>
    </citation>
    <scope>IDENTIFICATION</scope>
    <source>
        <tissue evidence="10">Young leaves</tissue>
    </source>
</reference>
<gene>
    <name evidence="10" type="primary">LOC113869031</name>
</gene>
<keyword evidence="5" id="KW-0804">Transcription</keyword>
<dbReference type="GO" id="GO:0043565">
    <property type="term" value="F:sequence-specific DNA binding"/>
    <property type="evidence" value="ECO:0007669"/>
    <property type="project" value="InterPro"/>
</dbReference>
<dbReference type="KEGG" id="aprc:113869031"/>
<keyword evidence="3" id="KW-0805">Transcription regulation</keyword>
<dbReference type="AlphaFoldDB" id="A0A8B8LX39"/>
<evidence type="ECO:0000256" key="5">
    <source>
        <dbReference type="ARBA" id="ARBA00023163"/>
    </source>
</evidence>
<reference evidence="9" key="1">
    <citation type="journal article" date="2019" name="Toxins">
        <title>Detection of Abrin-Like and Prepropulchellin-Like Toxin Genes and Transcripts Using Whole Genome Sequencing and Full-Length Transcript Sequencing of Abrus precatorius.</title>
        <authorList>
            <person name="Hovde B.T."/>
            <person name="Daligault H.E."/>
            <person name="Hanschen E.R."/>
            <person name="Kunde Y.A."/>
            <person name="Johnson M.B."/>
            <person name="Starkenburg S.R."/>
            <person name="Johnson S.L."/>
        </authorList>
    </citation>
    <scope>NUCLEOTIDE SEQUENCE [LARGE SCALE GENOMIC DNA]</scope>
</reference>
<evidence type="ECO:0000256" key="1">
    <source>
        <dbReference type="ARBA" id="ARBA00004123"/>
    </source>
</evidence>
<dbReference type="CDD" id="cd14702">
    <property type="entry name" value="bZIP_plant_GBF1"/>
    <property type="match status" value="1"/>
</dbReference>
<dbReference type="Gene3D" id="1.20.5.170">
    <property type="match status" value="1"/>
</dbReference>
<dbReference type="InterPro" id="IPR044827">
    <property type="entry name" value="GBF-like"/>
</dbReference>
<dbReference type="Pfam" id="PF00170">
    <property type="entry name" value="bZIP_1"/>
    <property type="match status" value="1"/>
</dbReference>
<name>A0A8B8LX39_ABRPR</name>
<evidence type="ECO:0000256" key="2">
    <source>
        <dbReference type="ARBA" id="ARBA00007163"/>
    </source>
</evidence>
<accession>A0A8B8LX39</accession>
<evidence type="ECO:0000256" key="3">
    <source>
        <dbReference type="ARBA" id="ARBA00023015"/>
    </source>
</evidence>
<dbReference type="InterPro" id="IPR046347">
    <property type="entry name" value="bZIP_sf"/>
</dbReference>
<dbReference type="InterPro" id="IPR004827">
    <property type="entry name" value="bZIP"/>
</dbReference>
<feature type="region of interest" description="Disordered" evidence="7">
    <location>
        <begin position="126"/>
        <end position="224"/>
    </location>
</feature>
<feature type="domain" description="BZIP" evidence="8">
    <location>
        <begin position="202"/>
        <end position="258"/>
    </location>
</feature>
<dbReference type="GeneID" id="113869031"/>
<evidence type="ECO:0000256" key="4">
    <source>
        <dbReference type="ARBA" id="ARBA00023125"/>
    </source>
</evidence>
<proteinExistence type="inferred from homology"/>
<sequence>MGTEKSNTFGTPYNMVPEDGTLGAPQWTTSMQAYNGSESTPIPILSQHGAGSYMSLYMWPYQASSTLLQSDALHDPSKLSSKPTVAGDAALAFSEMVYNTFGEQNMNSMNGCARNLQPESLITDKSRENENESSTPQDSRDVVSRSATNGSKGSQDKDRDTNNDFPSAKKLQSNSTELNHNFGTGLNASGTNAQLAKLEKDEIRKERKRQSNRESAKRSRIRKEKECDELHNNIRILKDENSLLTQRLVSLSEDCMELCNENDFIEEQLVEIYGPESIADLLPLKPASVTG</sequence>
<dbReference type="OrthoDB" id="1422011at2759"/>
<dbReference type="PROSITE" id="PS50217">
    <property type="entry name" value="BZIP"/>
    <property type="match status" value="1"/>
</dbReference>
<dbReference type="SUPFAM" id="SSF57959">
    <property type="entry name" value="Leucine zipper domain"/>
    <property type="match status" value="1"/>
</dbReference>
<dbReference type="PANTHER" id="PTHR45967:SF38">
    <property type="entry name" value="G-BOX-BINDING FACTOR 2"/>
    <property type="match status" value="1"/>
</dbReference>
<evidence type="ECO:0000256" key="6">
    <source>
        <dbReference type="ARBA" id="ARBA00023242"/>
    </source>
</evidence>
<dbReference type="RefSeq" id="XP_027360936.1">
    <property type="nucleotide sequence ID" value="XM_027505135.1"/>
</dbReference>
<dbReference type="GO" id="GO:0005634">
    <property type="term" value="C:nucleus"/>
    <property type="evidence" value="ECO:0007669"/>
    <property type="project" value="UniProtKB-SubCell"/>
</dbReference>
<organism evidence="9 10">
    <name type="scientific">Abrus precatorius</name>
    <name type="common">Indian licorice</name>
    <name type="synonym">Glycine abrus</name>
    <dbReference type="NCBI Taxonomy" id="3816"/>
    <lineage>
        <taxon>Eukaryota</taxon>
        <taxon>Viridiplantae</taxon>
        <taxon>Streptophyta</taxon>
        <taxon>Embryophyta</taxon>
        <taxon>Tracheophyta</taxon>
        <taxon>Spermatophyta</taxon>
        <taxon>Magnoliopsida</taxon>
        <taxon>eudicotyledons</taxon>
        <taxon>Gunneridae</taxon>
        <taxon>Pentapetalae</taxon>
        <taxon>rosids</taxon>
        <taxon>fabids</taxon>
        <taxon>Fabales</taxon>
        <taxon>Fabaceae</taxon>
        <taxon>Papilionoideae</taxon>
        <taxon>50 kb inversion clade</taxon>
        <taxon>NPAAA clade</taxon>
        <taxon>indigoferoid/millettioid clade</taxon>
        <taxon>Abreae</taxon>
        <taxon>Abrus</taxon>
    </lineage>
</organism>
<feature type="compositionally biased region" description="Polar residues" evidence="7">
    <location>
        <begin position="170"/>
        <end position="194"/>
    </location>
</feature>
<dbReference type="GO" id="GO:0003700">
    <property type="term" value="F:DNA-binding transcription factor activity"/>
    <property type="evidence" value="ECO:0007669"/>
    <property type="project" value="InterPro"/>
</dbReference>
<feature type="compositionally biased region" description="Basic and acidic residues" evidence="7">
    <location>
        <begin position="197"/>
        <end position="224"/>
    </location>
</feature>